<dbReference type="InterPro" id="IPR050357">
    <property type="entry name" value="Arrestin_domain-protein"/>
</dbReference>
<feature type="compositionally biased region" description="Low complexity" evidence="1">
    <location>
        <begin position="392"/>
        <end position="406"/>
    </location>
</feature>
<organism evidence="3 4">
    <name type="scientific">Phellinidium pouzarii</name>
    <dbReference type="NCBI Taxonomy" id="167371"/>
    <lineage>
        <taxon>Eukaryota</taxon>
        <taxon>Fungi</taxon>
        <taxon>Dikarya</taxon>
        <taxon>Basidiomycota</taxon>
        <taxon>Agaricomycotina</taxon>
        <taxon>Agaricomycetes</taxon>
        <taxon>Hymenochaetales</taxon>
        <taxon>Hymenochaetaceae</taxon>
        <taxon>Phellinidium</taxon>
    </lineage>
</organism>
<dbReference type="InterPro" id="IPR014752">
    <property type="entry name" value="Arrestin-like_C"/>
</dbReference>
<dbReference type="PANTHER" id="PTHR11188">
    <property type="entry name" value="ARRESTIN DOMAIN CONTAINING PROTEIN"/>
    <property type="match status" value="1"/>
</dbReference>
<feature type="region of interest" description="Disordered" evidence="1">
    <location>
        <begin position="877"/>
        <end position="915"/>
    </location>
</feature>
<sequence>MVSQRPVNDCIDPNINTRPLAFKGFCDESSSIIPFSGGTTTTTTWKMAPKNLSIRLTESVVFLRGSVESTVLGRRTARESPPAMLRGLLMLNLDKPTKISSIEITLEGKSQSSWPDVAGGRKLEVAEEHEIFSGTTVYFRAGKTQSGSARRTASVGPGLVFDHEENEDDSTSNEEARRNEQHAGPLTPPAWLSNSRRRVSMDYQFLHLSSRPSRTSLDDIPTPPYSPPNTRSGSSLVIDSNQPISALQSPIGHQPDPLRAAGSDSVHSSRILEDQPTTDHHGSHADWHNTGFSSLSREVSEPQSASSSTHSPSTADLSLSRRESVAESAISANTPPYERSRSRGRPRLIAVRANDSGSQSPRTPSLVQSPSTAPTSPAASALAHSHPEHHTGTMSTAHSTSSTSNSLLAAQPHLAQTDARTGSTSPHRDRGRRHARFSLAIVSNALLDAVKERVHTRSNSPHARAGKERAVTPAASRDRSPDGRGVDHAQSRMRDASVDAEGERARSSARDEDGLKHKEKERSTLERISGALGLDVDGGNGDGENWKEFRKGTYTYPISFAIPADSPPSLQCDFGSVTYRLKATVHRPGAFTHRLTATREVSLIASPGEDDLDESDNIVVQREWEAQMLYMIIISGRAFPIGSIMPIHITFMPIAKLRIFRVAAVVEEYFSQFRRVSRGDVVRRFELLSLRYPDRDGPSLLPMETGYENSPLRGFVDAPDESEAASSLMGPGPWSIEANLQLPKSCAKMHFTNKHKRSNIKITHILKIIFRVERGDDAYVDAKTGQRKQFDIVVQTPIHILSCRCNPEWTSLPRYSCFASDAHSKTQACPCTHKRASSTVIIDEVEPAMLPPIATGPHGPSSSTSHHLPFHSLLHHFEPHSETPSPDAQASPGSAYVSGQPLERRPSETPSDIGSLYRNNTLFARLIAGEESEHGEAPPRYERVASLENAHGALASAAVISAHR</sequence>
<evidence type="ECO:0000256" key="1">
    <source>
        <dbReference type="SAM" id="MobiDB-lite"/>
    </source>
</evidence>
<dbReference type="InterPro" id="IPR014756">
    <property type="entry name" value="Ig_E-set"/>
</dbReference>
<feature type="compositionally biased region" description="Polar residues" evidence="1">
    <location>
        <begin position="355"/>
        <end position="368"/>
    </location>
</feature>
<dbReference type="GO" id="GO:0070086">
    <property type="term" value="P:ubiquitin-dependent endocytosis"/>
    <property type="evidence" value="ECO:0007669"/>
    <property type="project" value="TreeGrafter"/>
</dbReference>
<comment type="caution">
    <text evidence="3">The sequence shown here is derived from an EMBL/GenBank/DDBJ whole genome shotgun (WGS) entry which is preliminary data.</text>
</comment>
<feature type="compositionally biased region" description="Polar residues" evidence="1">
    <location>
        <begin position="228"/>
        <end position="248"/>
    </location>
</feature>
<evidence type="ECO:0000313" key="3">
    <source>
        <dbReference type="EMBL" id="THH03390.1"/>
    </source>
</evidence>
<dbReference type="Proteomes" id="UP000308199">
    <property type="component" value="Unassembled WGS sequence"/>
</dbReference>
<protein>
    <recommendedName>
        <fullName evidence="2">Arrestin C-terminal-like domain-containing protein</fullName>
    </recommendedName>
</protein>
<feature type="compositionally biased region" description="Polar residues" evidence="1">
    <location>
        <begin position="883"/>
        <end position="892"/>
    </location>
</feature>
<dbReference type="GO" id="GO:0031625">
    <property type="term" value="F:ubiquitin protein ligase binding"/>
    <property type="evidence" value="ECO:0007669"/>
    <property type="project" value="TreeGrafter"/>
</dbReference>
<feature type="compositionally biased region" description="Low complexity" evidence="1">
    <location>
        <begin position="301"/>
        <end position="318"/>
    </location>
</feature>
<dbReference type="GO" id="GO:0005829">
    <property type="term" value="C:cytosol"/>
    <property type="evidence" value="ECO:0007669"/>
    <property type="project" value="TreeGrafter"/>
</dbReference>
<dbReference type="Gene3D" id="2.60.40.640">
    <property type="match status" value="2"/>
</dbReference>
<dbReference type="OrthoDB" id="2238745at2759"/>
<proteinExistence type="predicted"/>
<feature type="compositionally biased region" description="Basic and acidic residues" evidence="1">
    <location>
        <begin position="270"/>
        <end position="287"/>
    </location>
</feature>
<dbReference type="PANTHER" id="PTHR11188:SF17">
    <property type="entry name" value="FI21816P1"/>
    <property type="match status" value="1"/>
</dbReference>
<dbReference type="InterPro" id="IPR011021">
    <property type="entry name" value="Arrestin-like_N"/>
</dbReference>
<gene>
    <name evidence="3" type="ORF">EW145_g6296</name>
</gene>
<dbReference type="EMBL" id="SGPK01000460">
    <property type="protein sequence ID" value="THH03390.1"/>
    <property type="molecule type" value="Genomic_DNA"/>
</dbReference>
<dbReference type="GO" id="GO:0030674">
    <property type="term" value="F:protein-macromolecule adaptor activity"/>
    <property type="evidence" value="ECO:0007669"/>
    <property type="project" value="TreeGrafter"/>
</dbReference>
<dbReference type="GO" id="GO:0005886">
    <property type="term" value="C:plasma membrane"/>
    <property type="evidence" value="ECO:0007669"/>
    <property type="project" value="TreeGrafter"/>
</dbReference>
<name>A0A4S4L1R3_9AGAM</name>
<evidence type="ECO:0000259" key="2">
    <source>
        <dbReference type="SMART" id="SM01017"/>
    </source>
</evidence>
<dbReference type="Pfam" id="PF02752">
    <property type="entry name" value="Arrestin_C"/>
    <property type="match status" value="1"/>
</dbReference>
<dbReference type="SUPFAM" id="SSF81296">
    <property type="entry name" value="E set domains"/>
    <property type="match status" value="1"/>
</dbReference>
<feature type="compositionally biased region" description="Low complexity" evidence="1">
    <location>
        <begin position="369"/>
        <end position="384"/>
    </location>
</feature>
<feature type="domain" description="Arrestin C-terminal-like" evidence="2">
    <location>
        <begin position="624"/>
        <end position="805"/>
    </location>
</feature>
<feature type="region of interest" description="Disordered" evidence="1">
    <location>
        <begin position="143"/>
        <end position="193"/>
    </location>
</feature>
<dbReference type="SMART" id="SM01017">
    <property type="entry name" value="Arrestin_C"/>
    <property type="match status" value="1"/>
</dbReference>
<dbReference type="AlphaFoldDB" id="A0A4S4L1R3"/>
<keyword evidence="4" id="KW-1185">Reference proteome</keyword>
<dbReference type="InterPro" id="IPR011022">
    <property type="entry name" value="Arrestin_C-like"/>
</dbReference>
<dbReference type="Pfam" id="PF00339">
    <property type="entry name" value="Arrestin_N"/>
    <property type="match status" value="1"/>
</dbReference>
<feature type="region of interest" description="Disordered" evidence="1">
    <location>
        <begin position="454"/>
        <end position="524"/>
    </location>
</feature>
<evidence type="ECO:0000313" key="4">
    <source>
        <dbReference type="Proteomes" id="UP000308199"/>
    </source>
</evidence>
<accession>A0A4S4L1R3</accession>
<feature type="region of interest" description="Disordered" evidence="1">
    <location>
        <begin position="212"/>
        <end position="406"/>
    </location>
</feature>
<reference evidence="3 4" key="1">
    <citation type="submission" date="2019-02" db="EMBL/GenBank/DDBJ databases">
        <title>Genome sequencing of the rare red list fungi Phellinidium pouzarii.</title>
        <authorList>
            <person name="Buettner E."/>
            <person name="Kellner H."/>
        </authorList>
    </citation>
    <scope>NUCLEOTIDE SEQUENCE [LARGE SCALE GENOMIC DNA]</scope>
    <source>
        <strain evidence="3 4">DSM 108285</strain>
    </source>
</reference>
<feature type="compositionally biased region" description="Basic and acidic residues" evidence="1">
    <location>
        <begin position="465"/>
        <end position="524"/>
    </location>
</feature>